<organism evidence="1">
    <name type="scientific">Candidatus Paraimprobicoccus trichonymphae</name>
    <dbReference type="NCBI Taxonomy" id="3033793"/>
    <lineage>
        <taxon>Bacteria</taxon>
        <taxon>Bacillati</taxon>
        <taxon>Bacillota</taxon>
        <taxon>Clostridia</taxon>
        <taxon>Candidatus Paraimprobicoccus</taxon>
    </lineage>
</organism>
<accession>A0AA48I0E1</accession>
<dbReference type="AlphaFoldDB" id="A0AA48I0E1"/>
<protein>
    <submittedName>
        <fullName evidence="1">Uncharacterized protein</fullName>
    </submittedName>
</protein>
<dbReference type="EMBL" id="AP027925">
    <property type="protein sequence ID" value="BED93096.1"/>
    <property type="molecule type" value="Genomic_DNA"/>
</dbReference>
<dbReference type="Proteomes" id="UP001335720">
    <property type="component" value="Chromosome"/>
</dbReference>
<name>A0AA48I0E1_9FIRM</name>
<gene>
    <name evidence="1" type="ORF">RsTaC01_1054</name>
</gene>
<sequence length="251" mass="29134">MKSLEKLSELFVGKTGLLNHEIKSENQTARIFSTYLEKLENKFNKLNQDYYRLVAKAYMPKSKKNEDFILYIDSGIIKEVSVGCAVKNKICSICNEKIDFCNHIKGKKYSKNLCYVILDDPIDAYEWSFVAVPEQINADVIKSLKIKDSNFDKSLDNKFFTKFIKNLQKKAEIGEIYEQDLKKQVIKYSMIVQSEMSQVIKNSILDKLTFQELKDLRDCYRLKASEILPISPQLSSNTFKNNANLNNEFKI</sequence>
<dbReference type="KEGG" id="ptrh:RsTaC01_1054"/>
<proteinExistence type="predicted"/>
<evidence type="ECO:0000313" key="1">
    <source>
        <dbReference type="EMBL" id="BED93096.1"/>
    </source>
</evidence>
<reference evidence="1" key="1">
    <citation type="journal article" date="2023" name="ISME J.">
        <title>Emergence of putative energy parasites within Clostridia revealed by genome analysis of a novel endosymbiotic clade.</title>
        <authorList>
            <person name="Takahashi K."/>
            <person name="Kuwahara H."/>
            <person name="Horikawa Y."/>
            <person name="Izawa K."/>
            <person name="Kato D."/>
            <person name="Inagaki T."/>
            <person name="Yuki M."/>
            <person name="Ohkuma M."/>
            <person name="Hongoh Y."/>
        </authorList>
    </citation>
    <scope>NUCLEOTIDE SEQUENCE</scope>
    <source>
        <strain evidence="1">RsTa-C01</strain>
    </source>
</reference>